<evidence type="ECO:0000313" key="2">
    <source>
        <dbReference type="Proteomes" id="UP000811246"/>
    </source>
</evidence>
<sequence length="100" mass="11393">MKEFRALFPSLSHKILDFCLQEISSISINLLISADTLVFNSFSSLEIVPLNSFSSKLYNCSSRRNLLFLTLPKNSTFHFFKSLLSSFNFPAKIKLGVPRK</sequence>
<protein>
    <submittedName>
        <fullName evidence="1">Uncharacterized protein</fullName>
    </submittedName>
</protein>
<comment type="caution">
    <text evidence="1">The sequence shown here is derived from an EMBL/GenBank/DDBJ whole genome shotgun (WGS) entry which is preliminary data.</text>
</comment>
<gene>
    <name evidence="1" type="ORF">I3842_07G076400</name>
</gene>
<reference evidence="1" key="1">
    <citation type="submission" date="2021-01" db="EMBL/GenBank/DDBJ databases">
        <authorList>
            <person name="Lovell J.T."/>
            <person name="Bentley N."/>
            <person name="Bhattarai G."/>
            <person name="Jenkins J.W."/>
            <person name="Sreedasyam A."/>
            <person name="Alarcon Y."/>
            <person name="Bock C."/>
            <person name="Boston L."/>
            <person name="Carlson J."/>
            <person name="Cervantes K."/>
            <person name="Clermont K."/>
            <person name="Krom N."/>
            <person name="Kubenka K."/>
            <person name="Mamidi S."/>
            <person name="Mattison C."/>
            <person name="Monteros M."/>
            <person name="Pisani C."/>
            <person name="Plott C."/>
            <person name="Rajasekar S."/>
            <person name="Rhein H.S."/>
            <person name="Rohla C."/>
            <person name="Song M."/>
            <person name="Hilaire R.S."/>
            <person name="Shu S."/>
            <person name="Wells L."/>
            <person name="Wang X."/>
            <person name="Webber J."/>
            <person name="Heerema R.J."/>
            <person name="Klein P."/>
            <person name="Conner P."/>
            <person name="Grauke L."/>
            <person name="Grimwood J."/>
            <person name="Schmutz J."/>
            <person name="Randall J.J."/>
        </authorList>
    </citation>
    <scope>NUCLEOTIDE SEQUENCE</scope>
    <source>
        <tissue evidence="1">Leaf</tissue>
    </source>
</reference>
<dbReference type="Proteomes" id="UP000811246">
    <property type="component" value="Chromosome 7"/>
</dbReference>
<dbReference type="AlphaFoldDB" id="A0A922EIJ2"/>
<dbReference type="EMBL" id="CM031831">
    <property type="protein sequence ID" value="KAG6703287.1"/>
    <property type="molecule type" value="Genomic_DNA"/>
</dbReference>
<organism evidence="1 2">
    <name type="scientific">Carya illinoinensis</name>
    <name type="common">Pecan</name>
    <dbReference type="NCBI Taxonomy" id="32201"/>
    <lineage>
        <taxon>Eukaryota</taxon>
        <taxon>Viridiplantae</taxon>
        <taxon>Streptophyta</taxon>
        <taxon>Embryophyta</taxon>
        <taxon>Tracheophyta</taxon>
        <taxon>Spermatophyta</taxon>
        <taxon>Magnoliopsida</taxon>
        <taxon>eudicotyledons</taxon>
        <taxon>Gunneridae</taxon>
        <taxon>Pentapetalae</taxon>
        <taxon>rosids</taxon>
        <taxon>fabids</taxon>
        <taxon>Fagales</taxon>
        <taxon>Juglandaceae</taxon>
        <taxon>Carya</taxon>
    </lineage>
</organism>
<proteinExistence type="predicted"/>
<evidence type="ECO:0000313" key="1">
    <source>
        <dbReference type="EMBL" id="KAG6703287.1"/>
    </source>
</evidence>
<name>A0A922EIJ2_CARIL</name>
<accession>A0A922EIJ2</accession>